<evidence type="ECO:0000313" key="2">
    <source>
        <dbReference type="Proteomes" id="UP000198211"/>
    </source>
</evidence>
<organism evidence="1 2">
    <name type="scientific">Phytophthora megakarya</name>
    <dbReference type="NCBI Taxonomy" id="4795"/>
    <lineage>
        <taxon>Eukaryota</taxon>
        <taxon>Sar</taxon>
        <taxon>Stramenopiles</taxon>
        <taxon>Oomycota</taxon>
        <taxon>Peronosporomycetes</taxon>
        <taxon>Peronosporales</taxon>
        <taxon>Peronosporaceae</taxon>
        <taxon>Phytophthora</taxon>
    </lineage>
</organism>
<comment type="caution">
    <text evidence="1">The sequence shown here is derived from an EMBL/GenBank/DDBJ whole genome shotgun (WGS) entry which is preliminary data.</text>
</comment>
<evidence type="ECO:0000313" key="1">
    <source>
        <dbReference type="EMBL" id="OWZ02289.1"/>
    </source>
</evidence>
<sequence>MSGAEIVDSWEEVLIYAVGHERLVVKALEFSASRFQDEDDDEFTTHFIQVLLPDVSYQPHASVIVQGPIKSLAVELQNETRKMICRLHNTLRSGYVLPGNGGFWCACAAAVKQKAETLTTSNLELLSFATDKLADSLLQLGVILLENSGGCNPNAMNQDSYFSRLARVRQVQQNFERGVQDVGADKFFSRYYDFRSTEYALLSSRTEPECENGRGFHADEYKSMNLAIRGAFRVVHLLLSIDRHRIN</sequence>
<name>A0A225VBF0_9STRA</name>
<dbReference type="InterPro" id="IPR027410">
    <property type="entry name" value="TCP-1-like_intermed_sf"/>
</dbReference>
<dbReference type="OrthoDB" id="125347at2759"/>
<dbReference type="Gene3D" id="3.30.260.10">
    <property type="entry name" value="TCP-1-like chaperonin intermediate domain"/>
    <property type="match status" value="1"/>
</dbReference>
<dbReference type="InterPro" id="IPR027413">
    <property type="entry name" value="GROEL-like_equatorial_sf"/>
</dbReference>
<dbReference type="AlphaFoldDB" id="A0A225VBF0"/>
<proteinExistence type="predicted"/>
<keyword evidence="2" id="KW-1185">Reference proteome</keyword>
<accession>A0A225VBF0</accession>
<dbReference type="STRING" id="4795.A0A225VBF0"/>
<dbReference type="EMBL" id="NBNE01006268">
    <property type="protein sequence ID" value="OWZ02289.1"/>
    <property type="molecule type" value="Genomic_DNA"/>
</dbReference>
<protein>
    <submittedName>
        <fullName evidence="1">ABC transporter</fullName>
    </submittedName>
</protein>
<gene>
    <name evidence="1" type="ORF">PHMEG_00026176</name>
</gene>
<dbReference type="Gene3D" id="1.10.560.10">
    <property type="entry name" value="GroEL-like equatorial domain"/>
    <property type="match status" value="1"/>
</dbReference>
<dbReference type="Proteomes" id="UP000198211">
    <property type="component" value="Unassembled WGS sequence"/>
</dbReference>
<reference evidence="2" key="1">
    <citation type="submission" date="2017-03" db="EMBL/GenBank/DDBJ databases">
        <title>Phytopthora megakarya and P. palmivora, two closely related causual agents of cacao black pod achieved similar genome size and gene model numbers by different mechanisms.</title>
        <authorList>
            <person name="Ali S."/>
            <person name="Shao J."/>
            <person name="Larry D.J."/>
            <person name="Kronmiller B."/>
            <person name="Shen D."/>
            <person name="Strem M.D."/>
            <person name="Melnick R.L."/>
            <person name="Guiltinan M.J."/>
            <person name="Tyler B.M."/>
            <person name="Meinhardt L.W."/>
            <person name="Bailey B.A."/>
        </authorList>
    </citation>
    <scope>NUCLEOTIDE SEQUENCE [LARGE SCALE GENOMIC DNA]</scope>
    <source>
        <strain evidence="2">zdho120</strain>
    </source>
</reference>